<feature type="domain" description="C2H2-type" evidence="12">
    <location>
        <begin position="485"/>
        <end position="512"/>
    </location>
</feature>
<keyword evidence="6" id="KW-0805">Transcription regulation</keyword>
<dbReference type="PROSITE" id="PS00028">
    <property type="entry name" value="ZINC_FINGER_C2H2_1"/>
    <property type="match status" value="5"/>
</dbReference>
<keyword evidence="5" id="KW-0862">Zinc</keyword>
<evidence type="ECO:0000256" key="10">
    <source>
        <dbReference type="PROSITE-ProRule" id="PRU00042"/>
    </source>
</evidence>
<feature type="compositionally biased region" description="Polar residues" evidence="11">
    <location>
        <begin position="184"/>
        <end position="194"/>
    </location>
</feature>
<dbReference type="InterPro" id="IPR036236">
    <property type="entry name" value="Znf_C2H2_sf"/>
</dbReference>
<organism evidence="13 14">
    <name type="scientific">Littorina saxatilis</name>
    <dbReference type="NCBI Taxonomy" id="31220"/>
    <lineage>
        <taxon>Eukaryota</taxon>
        <taxon>Metazoa</taxon>
        <taxon>Spiralia</taxon>
        <taxon>Lophotrochozoa</taxon>
        <taxon>Mollusca</taxon>
        <taxon>Gastropoda</taxon>
        <taxon>Caenogastropoda</taxon>
        <taxon>Littorinimorpha</taxon>
        <taxon>Littorinoidea</taxon>
        <taxon>Littorinidae</taxon>
        <taxon>Littorina</taxon>
    </lineage>
</organism>
<dbReference type="FunFam" id="3.30.160.60:FF:000322">
    <property type="entry name" value="GDNF-inducible zinc finger protein 1"/>
    <property type="match status" value="1"/>
</dbReference>
<feature type="region of interest" description="Disordered" evidence="11">
    <location>
        <begin position="160"/>
        <end position="308"/>
    </location>
</feature>
<evidence type="ECO:0000256" key="5">
    <source>
        <dbReference type="ARBA" id="ARBA00022833"/>
    </source>
</evidence>
<dbReference type="GO" id="GO:0008270">
    <property type="term" value="F:zinc ion binding"/>
    <property type="evidence" value="ECO:0007669"/>
    <property type="project" value="UniProtKB-KW"/>
</dbReference>
<comment type="caution">
    <text evidence="13">The sequence shown here is derived from an EMBL/GenBank/DDBJ whole genome shotgun (WGS) entry which is preliminary data.</text>
</comment>
<name>A0AAN9AZ71_9CAEN</name>
<feature type="compositionally biased region" description="Polar residues" evidence="11">
    <location>
        <begin position="160"/>
        <end position="169"/>
    </location>
</feature>
<feature type="compositionally biased region" description="Low complexity" evidence="11">
    <location>
        <begin position="210"/>
        <end position="221"/>
    </location>
</feature>
<evidence type="ECO:0000256" key="2">
    <source>
        <dbReference type="ARBA" id="ARBA00022723"/>
    </source>
</evidence>
<gene>
    <name evidence="13" type="ORF">V1264_005291</name>
</gene>
<feature type="compositionally biased region" description="Basic residues" evidence="11">
    <location>
        <begin position="361"/>
        <end position="370"/>
    </location>
</feature>
<evidence type="ECO:0000256" key="7">
    <source>
        <dbReference type="ARBA" id="ARBA00023125"/>
    </source>
</evidence>
<feature type="region of interest" description="Disordered" evidence="11">
    <location>
        <begin position="351"/>
        <end position="389"/>
    </location>
</feature>
<dbReference type="PROSITE" id="PS50157">
    <property type="entry name" value="ZINC_FINGER_C2H2_2"/>
    <property type="match status" value="4"/>
</dbReference>
<evidence type="ECO:0000313" key="13">
    <source>
        <dbReference type="EMBL" id="KAK7095938.1"/>
    </source>
</evidence>
<dbReference type="Proteomes" id="UP001374579">
    <property type="component" value="Unassembled WGS sequence"/>
</dbReference>
<evidence type="ECO:0000256" key="6">
    <source>
        <dbReference type="ARBA" id="ARBA00023015"/>
    </source>
</evidence>
<dbReference type="InterPro" id="IPR013087">
    <property type="entry name" value="Znf_C2H2_type"/>
</dbReference>
<dbReference type="PANTHER" id="PTHR24379:SF121">
    <property type="entry name" value="C2H2-TYPE DOMAIN-CONTAINING PROTEIN"/>
    <property type="match status" value="1"/>
</dbReference>
<evidence type="ECO:0000256" key="9">
    <source>
        <dbReference type="ARBA" id="ARBA00023242"/>
    </source>
</evidence>
<dbReference type="SMART" id="SM00355">
    <property type="entry name" value="ZnF_C2H2"/>
    <property type="match status" value="7"/>
</dbReference>
<evidence type="ECO:0000256" key="4">
    <source>
        <dbReference type="ARBA" id="ARBA00022771"/>
    </source>
</evidence>
<keyword evidence="4 10" id="KW-0863">Zinc-finger</keyword>
<dbReference type="GO" id="GO:0003677">
    <property type="term" value="F:DNA binding"/>
    <property type="evidence" value="ECO:0007669"/>
    <property type="project" value="UniProtKB-KW"/>
</dbReference>
<comment type="subcellular location">
    <subcellularLocation>
        <location evidence="1">Nucleus</location>
    </subcellularLocation>
</comment>
<feature type="domain" description="C2H2-type" evidence="12">
    <location>
        <begin position="541"/>
        <end position="569"/>
    </location>
</feature>
<evidence type="ECO:0000256" key="8">
    <source>
        <dbReference type="ARBA" id="ARBA00023163"/>
    </source>
</evidence>
<accession>A0AAN9AZ71</accession>
<protein>
    <recommendedName>
        <fullName evidence="12">C2H2-type domain-containing protein</fullName>
    </recommendedName>
</protein>
<dbReference type="Pfam" id="PF00096">
    <property type="entry name" value="zf-C2H2"/>
    <property type="match status" value="2"/>
</dbReference>
<proteinExistence type="predicted"/>
<dbReference type="Gene3D" id="3.30.160.60">
    <property type="entry name" value="Classic Zinc Finger"/>
    <property type="match status" value="4"/>
</dbReference>
<feature type="compositionally biased region" description="Polar residues" evidence="11">
    <location>
        <begin position="224"/>
        <end position="284"/>
    </location>
</feature>
<dbReference type="GO" id="GO:0005634">
    <property type="term" value="C:nucleus"/>
    <property type="evidence" value="ECO:0007669"/>
    <property type="project" value="UniProtKB-SubCell"/>
</dbReference>
<keyword evidence="2" id="KW-0479">Metal-binding</keyword>
<feature type="compositionally biased region" description="Basic and acidic residues" evidence="11">
    <location>
        <begin position="371"/>
        <end position="389"/>
    </location>
</feature>
<evidence type="ECO:0000256" key="1">
    <source>
        <dbReference type="ARBA" id="ARBA00004123"/>
    </source>
</evidence>
<dbReference type="PANTHER" id="PTHR24379">
    <property type="entry name" value="KRAB AND ZINC FINGER DOMAIN-CONTAINING"/>
    <property type="match status" value="1"/>
</dbReference>
<keyword evidence="7" id="KW-0238">DNA-binding</keyword>
<evidence type="ECO:0000256" key="11">
    <source>
        <dbReference type="SAM" id="MobiDB-lite"/>
    </source>
</evidence>
<dbReference type="FunFam" id="3.30.160.60:FF:000538">
    <property type="entry name" value="zinc finger protein 853"/>
    <property type="match status" value="1"/>
</dbReference>
<keyword evidence="3" id="KW-0677">Repeat</keyword>
<evidence type="ECO:0000259" key="12">
    <source>
        <dbReference type="PROSITE" id="PS50157"/>
    </source>
</evidence>
<dbReference type="FunFam" id="3.30.160.60:FF:002343">
    <property type="entry name" value="Zinc finger protein 33A"/>
    <property type="match status" value="1"/>
</dbReference>
<feature type="domain" description="C2H2-type" evidence="12">
    <location>
        <begin position="513"/>
        <end position="540"/>
    </location>
</feature>
<sequence length="594" mass="67199">MTSQPPGAERGEMEEELPDMFTFHLALSSGATYQRWREVGHTEQLSSDEDIAYFLLQCYEKVKREGQTDRGVCTRCHLPLKLLCVDCGTDTTLTPSVLPPLADRGQSQMLTTQNDVTLTHNTDYACVKQEAVQHGALADSHQHSSATPPLPQSHLISHQDYMSSSLSPRQQTHTQHLTSHHDYMSSSLSLQQHTHTQHLADYRSSLSPRQQTHTQHLTSHQDCMESSSLSPRQQTQHLTSHQDCMESSSLSPRQQTHTQHCDSGSALSPAQDSDYSDSSCTEKTLQPEPTPPHFPIPSQPPGRGRPRMYPAANLVCEVCRRKLSSRQALFSHMTSRHPSAHLPASLSHLAAKQASTGKTRTGGKRGRKPKRTEDVESSDREDTREVAESTMTLRERLQRRKAELESLKCETCGMNFDSKRQMYTHGRLCQWKVCHVCGKSVKQLEMHLKRHSAPRRFPCPHCPKTFLFRNYLEGHLLYHNGQRPFCCEVCGARYREKTRLNAHIRTHTGDKPFKCTQCDAAFTRPRGLHDHMRVHTGEKPYACQVCGRHFSSSGNLAAHRRKVHKLEPQVPNRLTRKLFVEPGLEPASSESTII</sequence>
<keyword evidence="9" id="KW-0539">Nucleus</keyword>
<reference evidence="13 14" key="1">
    <citation type="submission" date="2024-02" db="EMBL/GenBank/DDBJ databases">
        <title>Chromosome-scale genome assembly of the rough periwinkle Littorina saxatilis.</title>
        <authorList>
            <person name="De Jode A."/>
            <person name="Faria R."/>
            <person name="Formenti G."/>
            <person name="Sims Y."/>
            <person name="Smith T.P."/>
            <person name="Tracey A."/>
            <person name="Wood J.M.D."/>
            <person name="Zagrodzka Z.B."/>
            <person name="Johannesson K."/>
            <person name="Butlin R.K."/>
            <person name="Leder E.H."/>
        </authorList>
    </citation>
    <scope>NUCLEOTIDE SEQUENCE [LARGE SCALE GENOMIC DNA]</scope>
    <source>
        <strain evidence="13">Snail1</strain>
        <tissue evidence="13">Muscle</tissue>
    </source>
</reference>
<evidence type="ECO:0000313" key="14">
    <source>
        <dbReference type="Proteomes" id="UP001374579"/>
    </source>
</evidence>
<keyword evidence="14" id="KW-1185">Reference proteome</keyword>
<dbReference type="EMBL" id="JBAMIC010000014">
    <property type="protein sequence ID" value="KAK7095938.1"/>
    <property type="molecule type" value="Genomic_DNA"/>
</dbReference>
<evidence type="ECO:0000256" key="3">
    <source>
        <dbReference type="ARBA" id="ARBA00022737"/>
    </source>
</evidence>
<keyword evidence="8" id="KW-0804">Transcription</keyword>
<feature type="domain" description="C2H2-type" evidence="12">
    <location>
        <begin position="457"/>
        <end position="484"/>
    </location>
</feature>
<feature type="compositionally biased region" description="Pro residues" evidence="11">
    <location>
        <begin position="288"/>
        <end position="300"/>
    </location>
</feature>
<dbReference type="SUPFAM" id="SSF57667">
    <property type="entry name" value="beta-beta-alpha zinc fingers"/>
    <property type="match status" value="2"/>
</dbReference>
<dbReference type="AlphaFoldDB" id="A0AAN9AZ71"/>